<feature type="chain" id="PRO_5047088094" evidence="10">
    <location>
        <begin position="25"/>
        <end position="691"/>
    </location>
</feature>
<gene>
    <name evidence="13" type="primary">nicT</name>
    <name evidence="13" type="ORF">GCM10011613_29540</name>
</gene>
<sequence>MKNFSRKYLFLAMLVTTSALNAKASEQLANNLMLSDLDLDTVIIQGYRVNLLGETLSASEGVIGSEEIANRPVLRTGEILEFIPGMVVTQHSGSGKANQYFLRGFNLDHGTDFNTSIDGMPVNMRTHGHGQGYTDLNFIIPEFIQSINYHKGPYYAEVGDFSGAGSAQFNLKNKSGESIVSLTAGENNFSRLVAGGDISVTRGQLLVGFEHQTYDGPWSSISEDVAKNNLLARYSEDVLQGNFSFTLMAYKNRWNSADQIPERAVREHIIDTLGSLDTNVGGESSRYSLSSSWSNEHWSANAYAIHSSLDLFSNFTYFLDDPINGDKFEQVDERNIFGGEIVRADTRIINDKEINYKIGSDLRYDNISKVALYHTRERERLSTTREDAVKEASLGVFVQSKISVSKNLHLHLGARYDFYSADVDSNITENSGDATQGKFSFKLGASYKVSDNIETYANFGQGLHSNDARGATITQDPVSGEASEAVDLIVPSTGAEIGIKLFDAERFNISTSLWYLRSDSELVFVGDAGNTEASRASERYGNEIAAYYWLDNRWNFDLELAWTRANFTENQTREGKYVEGSVPFVTSAGISYGALTGWHGSLRYRYFGARHLDSFDTRSAQATSTTNLGIGYRWQSFSVELDALNLFDSKDHDIDYFYSSRLIGESEEGVEDLHYHPLEPRSLRIKAEYKF</sequence>
<dbReference type="PROSITE" id="PS52016">
    <property type="entry name" value="TONB_DEPENDENT_REC_3"/>
    <property type="match status" value="1"/>
</dbReference>
<dbReference type="InterPro" id="IPR012910">
    <property type="entry name" value="Plug_dom"/>
</dbReference>
<evidence type="ECO:0000256" key="5">
    <source>
        <dbReference type="ARBA" id="ARBA00023077"/>
    </source>
</evidence>
<protein>
    <submittedName>
        <fullName evidence="13">TonB-dependent receptor</fullName>
    </submittedName>
</protein>
<dbReference type="SUPFAM" id="SSF56935">
    <property type="entry name" value="Porins"/>
    <property type="match status" value="1"/>
</dbReference>
<dbReference type="Pfam" id="PF00593">
    <property type="entry name" value="TonB_dep_Rec_b-barrel"/>
    <property type="match status" value="1"/>
</dbReference>
<proteinExistence type="inferred from homology"/>
<evidence type="ECO:0000256" key="6">
    <source>
        <dbReference type="ARBA" id="ARBA00023136"/>
    </source>
</evidence>
<dbReference type="PANTHER" id="PTHR30069:SF36">
    <property type="entry name" value="BLL6948 PROTEIN"/>
    <property type="match status" value="1"/>
</dbReference>
<keyword evidence="7 8" id="KW-0998">Cell outer membrane</keyword>
<organism evidence="13 14">
    <name type="scientific">Cellvibrio zantedeschiae</name>
    <dbReference type="NCBI Taxonomy" id="1237077"/>
    <lineage>
        <taxon>Bacteria</taxon>
        <taxon>Pseudomonadati</taxon>
        <taxon>Pseudomonadota</taxon>
        <taxon>Gammaproteobacteria</taxon>
        <taxon>Cellvibrionales</taxon>
        <taxon>Cellvibrionaceae</taxon>
        <taxon>Cellvibrio</taxon>
    </lineage>
</organism>
<dbReference type="Proteomes" id="UP000619761">
    <property type="component" value="Unassembled WGS sequence"/>
</dbReference>
<dbReference type="RefSeq" id="WP_189420001.1">
    <property type="nucleotide sequence ID" value="NZ_BMYZ01000003.1"/>
</dbReference>
<comment type="caution">
    <text evidence="13">The sequence shown here is derived from an EMBL/GenBank/DDBJ whole genome shotgun (WGS) entry which is preliminary data.</text>
</comment>
<evidence type="ECO:0000256" key="1">
    <source>
        <dbReference type="ARBA" id="ARBA00004571"/>
    </source>
</evidence>
<evidence type="ECO:0000256" key="7">
    <source>
        <dbReference type="ARBA" id="ARBA00023237"/>
    </source>
</evidence>
<dbReference type="EMBL" id="BMYZ01000003">
    <property type="protein sequence ID" value="GGY82789.1"/>
    <property type="molecule type" value="Genomic_DNA"/>
</dbReference>
<dbReference type="PANTHER" id="PTHR30069">
    <property type="entry name" value="TONB-DEPENDENT OUTER MEMBRANE RECEPTOR"/>
    <property type="match status" value="1"/>
</dbReference>
<keyword evidence="5 9" id="KW-0798">TonB box</keyword>
<evidence type="ECO:0000256" key="9">
    <source>
        <dbReference type="RuleBase" id="RU003357"/>
    </source>
</evidence>
<evidence type="ECO:0000313" key="13">
    <source>
        <dbReference type="EMBL" id="GGY82789.1"/>
    </source>
</evidence>
<feature type="domain" description="TonB-dependent receptor-like beta-barrel" evidence="11">
    <location>
        <begin position="224"/>
        <end position="646"/>
    </location>
</feature>
<dbReference type="InterPro" id="IPR036942">
    <property type="entry name" value="Beta-barrel_TonB_sf"/>
</dbReference>
<keyword evidence="4 8" id="KW-0812">Transmembrane</keyword>
<reference evidence="14" key="1">
    <citation type="journal article" date="2019" name="Int. J. Syst. Evol. Microbiol.">
        <title>The Global Catalogue of Microorganisms (GCM) 10K type strain sequencing project: providing services to taxonomists for standard genome sequencing and annotation.</title>
        <authorList>
            <consortium name="The Broad Institute Genomics Platform"/>
            <consortium name="The Broad Institute Genome Sequencing Center for Infectious Disease"/>
            <person name="Wu L."/>
            <person name="Ma J."/>
        </authorList>
    </citation>
    <scope>NUCLEOTIDE SEQUENCE [LARGE SCALE GENOMIC DNA]</scope>
    <source>
        <strain evidence="14">KCTC 32239</strain>
    </source>
</reference>
<evidence type="ECO:0000256" key="3">
    <source>
        <dbReference type="ARBA" id="ARBA00022452"/>
    </source>
</evidence>
<keyword evidence="13" id="KW-0675">Receptor</keyword>
<comment type="subcellular location">
    <subcellularLocation>
        <location evidence="1 8">Cell outer membrane</location>
        <topology evidence="1 8">Multi-pass membrane protein</topology>
    </subcellularLocation>
</comment>
<keyword evidence="2 8" id="KW-0813">Transport</keyword>
<evidence type="ECO:0000256" key="8">
    <source>
        <dbReference type="PROSITE-ProRule" id="PRU01360"/>
    </source>
</evidence>
<keyword evidence="14" id="KW-1185">Reference proteome</keyword>
<keyword evidence="6 8" id="KW-0472">Membrane</keyword>
<dbReference type="Pfam" id="PF07715">
    <property type="entry name" value="Plug"/>
    <property type="match status" value="1"/>
</dbReference>
<evidence type="ECO:0000256" key="2">
    <source>
        <dbReference type="ARBA" id="ARBA00022448"/>
    </source>
</evidence>
<evidence type="ECO:0000256" key="10">
    <source>
        <dbReference type="SAM" id="SignalP"/>
    </source>
</evidence>
<dbReference type="Gene3D" id="2.170.130.10">
    <property type="entry name" value="TonB-dependent receptor, plug domain"/>
    <property type="match status" value="1"/>
</dbReference>
<accession>A0ABQ3BAE5</accession>
<dbReference type="Gene3D" id="2.40.170.20">
    <property type="entry name" value="TonB-dependent receptor, beta-barrel domain"/>
    <property type="match status" value="1"/>
</dbReference>
<feature type="domain" description="TonB-dependent receptor plug" evidence="12">
    <location>
        <begin position="57"/>
        <end position="165"/>
    </location>
</feature>
<dbReference type="InterPro" id="IPR039426">
    <property type="entry name" value="TonB-dep_rcpt-like"/>
</dbReference>
<feature type="signal peptide" evidence="10">
    <location>
        <begin position="1"/>
        <end position="24"/>
    </location>
</feature>
<evidence type="ECO:0000259" key="12">
    <source>
        <dbReference type="Pfam" id="PF07715"/>
    </source>
</evidence>
<evidence type="ECO:0000259" key="11">
    <source>
        <dbReference type="Pfam" id="PF00593"/>
    </source>
</evidence>
<dbReference type="InterPro" id="IPR037066">
    <property type="entry name" value="Plug_dom_sf"/>
</dbReference>
<name>A0ABQ3BAE5_9GAMM</name>
<keyword evidence="3 8" id="KW-1134">Transmembrane beta strand</keyword>
<evidence type="ECO:0000313" key="14">
    <source>
        <dbReference type="Proteomes" id="UP000619761"/>
    </source>
</evidence>
<comment type="similarity">
    <text evidence="8 9">Belongs to the TonB-dependent receptor family.</text>
</comment>
<dbReference type="InterPro" id="IPR000531">
    <property type="entry name" value="Beta-barrel_TonB"/>
</dbReference>
<keyword evidence="10" id="KW-0732">Signal</keyword>
<evidence type="ECO:0000256" key="4">
    <source>
        <dbReference type="ARBA" id="ARBA00022692"/>
    </source>
</evidence>